<dbReference type="SUPFAM" id="SSF103473">
    <property type="entry name" value="MFS general substrate transporter"/>
    <property type="match status" value="1"/>
</dbReference>
<dbReference type="PROSITE" id="PS50043">
    <property type="entry name" value="HTH_LUXR_2"/>
    <property type="match status" value="1"/>
</dbReference>
<dbReference type="Gene3D" id="1.10.10.10">
    <property type="entry name" value="Winged helix-like DNA-binding domain superfamily/Winged helix DNA-binding domain"/>
    <property type="match status" value="1"/>
</dbReference>
<name>A0A369NC24_EGGLN</name>
<feature type="transmembrane region" description="Helical" evidence="4">
    <location>
        <begin position="81"/>
        <end position="103"/>
    </location>
</feature>
<dbReference type="PANTHER" id="PTHR44688">
    <property type="entry name" value="DNA-BINDING TRANSCRIPTIONAL ACTIVATOR DEVR_DOSR"/>
    <property type="match status" value="1"/>
</dbReference>
<dbReference type="GO" id="GO:0006355">
    <property type="term" value="P:regulation of DNA-templated transcription"/>
    <property type="evidence" value="ECO:0007669"/>
    <property type="project" value="InterPro"/>
</dbReference>
<dbReference type="PANTHER" id="PTHR44688:SF16">
    <property type="entry name" value="DNA-BINDING TRANSCRIPTIONAL ACTIVATOR DEVR_DOSR"/>
    <property type="match status" value="1"/>
</dbReference>
<dbReference type="CDD" id="cd06170">
    <property type="entry name" value="LuxR_C_like"/>
    <property type="match status" value="1"/>
</dbReference>
<feature type="transmembrane region" description="Helical" evidence="4">
    <location>
        <begin position="222"/>
        <end position="243"/>
    </location>
</feature>
<evidence type="ECO:0000256" key="2">
    <source>
        <dbReference type="ARBA" id="ARBA00023125"/>
    </source>
</evidence>
<dbReference type="InterPro" id="IPR000792">
    <property type="entry name" value="Tscrpt_reg_LuxR_C"/>
</dbReference>
<keyword evidence="4" id="KW-1133">Transmembrane helix</keyword>
<feature type="transmembrane region" description="Helical" evidence="4">
    <location>
        <begin position="343"/>
        <end position="366"/>
    </location>
</feature>
<gene>
    <name evidence="6" type="ORF">C1871_00530</name>
</gene>
<keyword evidence="1" id="KW-0805">Transcription regulation</keyword>
<evidence type="ECO:0000256" key="3">
    <source>
        <dbReference type="ARBA" id="ARBA00023163"/>
    </source>
</evidence>
<dbReference type="GO" id="GO:0003677">
    <property type="term" value="F:DNA binding"/>
    <property type="evidence" value="ECO:0007669"/>
    <property type="project" value="UniProtKB-KW"/>
</dbReference>
<dbReference type="Pfam" id="PF00196">
    <property type="entry name" value="GerE"/>
    <property type="match status" value="1"/>
</dbReference>
<organism evidence="6 7">
    <name type="scientific">Eggerthella lenta</name>
    <name type="common">Eubacterium lentum</name>
    <dbReference type="NCBI Taxonomy" id="84112"/>
    <lineage>
        <taxon>Bacteria</taxon>
        <taxon>Bacillati</taxon>
        <taxon>Actinomycetota</taxon>
        <taxon>Coriobacteriia</taxon>
        <taxon>Eggerthellales</taxon>
        <taxon>Eggerthellaceae</taxon>
        <taxon>Eggerthella</taxon>
    </lineage>
</organism>
<dbReference type="AlphaFoldDB" id="A0A369NC24"/>
<feature type="domain" description="HTH luxR-type" evidence="5">
    <location>
        <begin position="447"/>
        <end position="512"/>
    </location>
</feature>
<dbReference type="OMA" id="WNTVRTH"/>
<feature type="transmembrane region" description="Helical" evidence="4">
    <location>
        <begin position="378"/>
        <end position="396"/>
    </location>
</feature>
<dbReference type="Proteomes" id="UP000253857">
    <property type="component" value="Unassembled WGS sequence"/>
</dbReference>
<feature type="transmembrane region" description="Helical" evidence="4">
    <location>
        <begin position="147"/>
        <end position="168"/>
    </location>
</feature>
<keyword evidence="4" id="KW-0812">Transmembrane</keyword>
<dbReference type="PRINTS" id="PR00038">
    <property type="entry name" value="HTHLUXR"/>
</dbReference>
<reference evidence="6 7" key="1">
    <citation type="journal article" date="2018" name="Elife">
        <title>Discovery and characterization of a prevalent human gut bacterial enzyme sufficient for the inactivation of a family of plant toxins.</title>
        <authorList>
            <person name="Koppel N."/>
            <person name="Bisanz J.E."/>
            <person name="Pandelia M.E."/>
            <person name="Turnbaugh P.J."/>
            <person name="Balskus E.P."/>
        </authorList>
    </citation>
    <scope>NUCLEOTIDE SEQUENCE [LARGE SCALE GENOMIC DNA]</scope>
    <source>
        <strain evidence="6 7">FAA1-1-60AUCSF</strain>
    </source>
</reference>
<dbReference type="InterPro" id="IPR036259">
    <property type="entry name" value="MFS_trans_sf"/>
</dbReference>
<feature type="transmembrane region" description="Helical" evidence="4">
    <location>
        <begin position="51"/>
        <end position="69"/>
    </location>
</feature>
<evidence type="ECO:0000313" key="7">
    <source>
        <dbReference type="Proteomes" id="UP000253857"/>
    </source>
</evidence>
<keyword evidence="4" id="KW-0472">Membrane</keyword>
<feature type="transmembrane region" description="Helical" evidence="4">
    <location>
        <begin position="287"/>
        <end position="306"/>
    </location>
</feature>
<evidence type="ECO:0000313" key="6">
    <source>
        <dbReference type="EMBL" id="RDB88989.1"/>
    </source>
</evidence>
<dbReference type="SUPFAM" id="SSF46894">
    <property type="entry name" value="C-terminal effector domain of the bipartite response regulators"/>
    <property type="match status" value="1"/>
</dbReference>
<dbReference type="SMART" id="SM00421">
    <property type="entry name" value="HTH_LUXR"/>
    <property type="match status" value="1"/>
</dbReference>
<protein>
    <submittedName>
        <fullName evidence="6">LuxR family transcriptional regulator</fullName>
    </submittedName>
</protein>
<dbReference type="InterPro" id="IPR016032">
    <property type="entry name" value="Sig_transdc_resp-reg_C-effctor"/>
</dbReference>
<dbReference type="EMBL" id="PPTY01000001">
    <property type="protein sequence ID" value="RDB88989.1"/>
    <property type="molecule type" value="Genomic_DNA"/>
</dbReference>
<dbReference type="RefSeq" id="WP_015760653.1">
    <property type="nucleotide sequence ID" value="NZ_AP031442.1"/>
</dbReference>
<evidence type="ECO:0000259" key="5">
    <source>
        <dbReference type="PROSITE" id="PS50043"/>
    </source>
</evidence>
<keyword evidence="3" id="KW-0804">Transcription</keyword>
<keyword evidence="2" id="KW-0238">DNA-binding</keyword>
<sequence>MKGFFEKLVKACPSLPFLALGVWLAWAYIACSGTAWLSDTEMNGANISTMYIVFTLTFGIVLLASTFRAARIRQLLERPAVVIAGGAFASLGCLVIVLIGPYYLTKVLPYDLITALFYIASACTGLGTAVVGLKCGQLYGAIAPRKAILYTALSHVAIAVIYFTVIGSPSWQPVPGGPSLAGILAFVGMPLAAAGAAALSFIAPLGEKAERAESRSRFPRSFWKLAAVTFAFSFVVVALRSMLVEVSPIDVTLDNTRLVMLLRMAMALVFAAAAIGVEGERFDFGKIYSVIMAAVVALIAFCPIVGVTHLGWSALVTFLSAVFEFVLWCILAFVVYQRHISAVLVFGFGYGAFMAGSGAGWLAGVHVFPQIAATGNSIVLYLVLAFAVLACAFVLFSEKEFDRLFKPEGEGEASLNDLLGDELPGMRPDDADAHTNKKGRFGLAIDALADQAGLSRREKDVLRCLAMGYDAGAAAKRLQVSWNTVRTHTRNVYAKLDIHSRQELIDLVDRATERTQER</sequence>
<feature type="transmembrane region" description="Helical" evidence="4">
    <location>
        <begin position="115"/>
        <end position="135"/>
    </location>
</feature>
<feature type="transmembrane region" description="Helical" evidence="4">
    <location>
        <begin position="180"/>
        <end position="202"/>
    </location>
</feature>
<dbReference type="InterPro" id="IPR036388">
    <property type="entry name" value="WH-like_DNA-bd_sf"/>
</dbReference>
<proteinExistence type="predicted"/>
<feature type="transmembrane region" description="Helical" evidence="4">
    <location>
        <begin position="255"/>
        <end position="275"/>
    </location>
</feature>
<evidence type="ECO:0000256" key="4">
    <source>
        <dbReference type="SAM" id="Phobius"/>
    </source>
</evidence>
<accession>A0A369NC24</accession>
<evidence type="ECO:0000256" key="1">
    <source>
        <dbReference type="ARBA" id="ARBA00023015"/>
    </source>
</evidence>
<feature type="transmembrane region" description="Helical" evidence="4">
    <location>
        <begin position="312"/>
        <end position="336"/>
    </location>
</feature>
<comment type="caution">
    <text evidence="6">The sequence shown here is derived from an EMBL/GenBank/DDBJ whole genome shotgun (WGS) entry which is preliminary data.</text>
</comment>